<sequence>MESVAAQYQYGSLEGSSYLNSRSQILNDEAANMQQKAEKSMHLVDRAIGILKMMTIFIIVPNLIVVLAVVVLRPLRLRLSRTFSLINHVGRLNEQEVEVGADISRRNVGLGGYGRDTSELSPPCSSIAAKFATTVAEIFEILMLSASGLLYNWRYRTGRSLPDPNPSLDPLSAAPAASAAGGDAYPRHSVAVAASEMVLSSNPDIFLPIPNSY</sequence>
<dbReference type="AlphaFoldDB" id="A0A8J5HJR9"/>
<name>A0A8J5HJR9_ZINOF</name>
<protein>
    <submittedName>
        <fullName evidence="2">Uncharacterized protein</fullName>
    </submittedName>
</protein>
<dbReference type="EMBL" id="JACMSC010000004">
    <property type="protein sequence ID" value="KAG6526077.1"/>
    <property type="molecule type" value="Genomic_DNA"/>
</dbReference>
<dbReference type="Proteomes" id="UP000734854">
    <property type="component" value="Unassembled WGS sequence"/>
</dbReference>
<gene>
    <name evidence="2" type="ORF">ZIOFF_016054</name>
</gene>
<keyword evidence="3" id="KW-1185">Reference proteome</keyword>
<keyword evidence="1" id="KW-0472">Membrane</keyword>
<keyword evidence="1" id="KW-0812">Transmembrane</keyword>
<evidence type="ECO:0000256" key="1">
    <source>
        <dbReference type="SAM" id="Phobius"/>
    </source>
</evidence>
<proteinExistence type="predicted"/>
<keyword evidence="1" id="KW-1133">Transmembrane helix</keyword>
<organism evidence="2 3">
    <name type="scientific">Zingiber officinale</name>
    <name type="common">Ginger</name>
    <name type="synonym">Amomum zingiber</name>
    <dbReference type="NCBI Taxonomy" id="94328"/>
    <lineage>
        <taxon>Eukaryota</taxon>
        <taxon>Viridiplantae</taxon>
        <taxon>Streptophyta</taxon>
        <taxon>Embryophyta</taxon>
        <taxon>Tracheophyta</taxon>
        <taxon>Spermatophyta</taxon>
        <taxon>Magnoliopsida</taxon>
        <taxon>Liliopsida</taxon>
        <taxon>Zingiberales</taxon>
        <taxon>Zingiberaceae</taxon>
        <taxon>Zingiber</taxon>
    </lineage>
</organism>
<comment type="caution">
    <text evidence="2">The sequence shown here is derived from an EMBL/GenBank/DDBJ whole genome shotgun (WGS) entry which is preliminary data.</text>
</comment>
<feature type="transmembrane region" description="Helical" evidence="1">
    <location>
        <begin position="50"/>
        <end position="72"/>
    </location>
</feature>
<evidence type="ECO:0000313" key="3">
    <source>
        <dbReference type="Proteomes" id="UP000734854"/>
    </source>
</evidence>
<reference evidence="2 3" key="1">
    <citation type="submission" date="2020-08" db="EMBL/GenBank/DDBJ databases">
        <title>Plant Genome Project.</title>
        <authorList>
            <person name="Zhang R.-G."/>
        </authorList>
    </citation>
    <scope>NUCLEOTIDE SEQUENCE [LARGE SCALE GENOMIC DNA]</scope>
    <source>
        <tissue evidence="2">Rhizome</tissue>
    </source>
</reference>
<evidence type="ECO:0000313" key="2">
    <source>
        <dbReference type="EMBL" id="KAG6526077.1"/>
    </source>
</evidence>
<accession>A0A8J5HJR9</accession>